<feature type="active site" evidence="5">
    <location>
        <position position="200"/>
    </location>
</feature>
<keyword evidence="1 4" id="KW-0808">Transferase</keyword>
<dbReference type="EC" id="2.3.1.39" evidence="4"/>
<feature type="domain" description="Malonyl-CoA:ACP transacylase (MAT)" evidence="6">
    <location>
        <begin position="7"/>
        <end position="312"/>
    </location>
</feature>
<evidence type="ECO:0000313" key="8">
    <source>
        <dbReference type="Proteomes" id="UP000736328"/>
    </source>
</evidence>
<dbReference type="InterPro" id="IPR050858">
    <property type="entry name" value="Mal-CoA-ACP_Trans/PKS_FabD"/>
</dbReference>
<dbReference type="Gene3D" id="3.40.366.10">
    <property type="entry name" value="Malonyl-Coenzyme A Acyl Carrier Protein, domain 2"/>
    <property type="match status" value="1"/>
</dbReference>
<dbReference type="AlphaFoldDB" id="A0A933ICG9"/>
<proteinExistence type="inferred from homology"/>
<dbReference type="PANTHER" id="PTHR42681:SF1">
    <property type="entry name" value="MALONYL-COA-ACYL CARRIER PROTEIN TRANSACYLASE, MITOCHONDRIAL"/>
    <property type="match status" value="1"/>
</dbReference>
<dbReference type="Gene3D" id="3.30.70.250">
    <property type="entry name" value="Malonyl-CoA ACP transacylase, ACP-binding"/>
    <property type="match status" value="1"/>
</dbReference>
<comment type="caution">
    <text evidence="7">The sequence shown here is derived from an EMBL/GenBank/DDBJ whole genome shotgun (WGS) entry which is preliminary data.</text>
</comment>
<evidence type="ECO:0000256" key="1">
    <source>
        <dbReference type="ARBA" id="ARBA00022679"/>
    </source>
</evidence>
<reference evidence="7" key="1">
    <citation type="submission" date="2020-07" db="EMBL/GenBank/DDBJ databases">
        <title>Huge and variable diversity of episymbiotic CPR bacteria and DPANN archaea in groundwater ecosystems.</title>
        <authorList>
            <person name="He C.Y."/>
            <person name="Keren R."/>
            <person name="Whittaker M."/>
            <person name="Farag I.F."/>
            <person name="Doudna J."/>
            <person name="Cate J.H.D."/>
            <person name="Banfield J.F."/>
        </authorList>
    </citation>
    <scope>NUCLEOTIDE SEQUENCE</scope>
    <source>
        <strain evidence="7">NC_groundwater_1520_Pr4_B-0.1um_53_5</strain>
    </source>
</reference>
<dbReference type="InterPro" id="IPR016035">
    <property type="entry name" value="Acyl_Trfase/lysoPLipase"/>
</dbReference>
<organism evidence="7 8">
    <name type="scientific">candidate division TA06 bacterium</name>
    <dbReference type="NCBI Taxonomy" id="2250710"/>
    <lineage>
        <taxon>Bacteria</taxon>
        <taxon>Bacteria division TA06</taxon>
    </lineage>
</organism>
<gene>
    <name evidence="7" type="primary">fabD</name>
    <name evidence="7" type="ORF">HY768_06295</name>
</gene>
<dbReference type="SUPFAM" id="SSF55048">
    <property type="entry name" value="Probable ACP-binding domain of malonyl-CoA ACP transacylase"/>
    <property type="match status" value="1"/>
</dbReference>
<keyword evidence="2 4" id="KW-0012">Acyltransferase</keyword>
<evidence type="ECO:0000256" key="2">
    <source>
        <dbReference type="ARBA" id="ARBA00023315"/>
    </source>
</evidence>
<dbReference type="InterPro" id="IPR001227">
    <property type="entry name" value="Ac_transferase_dom_sf"/>
</dbReference>
<dbReference type="InterPro" id="IPR016036">
    <property type="entry name" value="Malonyl_transacylase_ACP-bd"/>
</dbReference>
<evidence type="ECO:0000256" key="4">
    <source>
        <dbReference type="PIRNR" id="PIRNR000446"/>
    </source>
</evidence>
<dbReference type="InterPro" id="IPR024925">
    <property type="entry name" value="Malonyl_CoA-ACP_transAc"/>
</dbReference>
<sequence length="312" mass="33760">MSKTAFIFPGQGAQYVGMGKDLYENHPLAKEAYEKANQALKFDIAKICFKSTPGELRMTHNAQPAILIHSIAAFRLLEKEGIKFDYTAGHSLGECSALVAAGALAFEDAVRLVRIRGSLMSIAGEIQPGTMAAILGLEPKVVEQLCYEAREAGIVEAANFNSAEQTVISGEVKAVEKAMELAKAKGAKRAVQLEVSGAFHSELMDIAQYGMRRALNQVVFKEPACPVIANVSAEPVHSPDTIKELLIEQVKKPVRWDESVKKMASLGVTTMVECGPGRVLKGLIKRIAPEINVLNVEDSKTLAETLEALKKV</sequence>
<dbReference type="PANTHER" id="PTHR42681">
    <property type="entry name" value="MALONYL-COA-ACYL CARRIER PROTEIN TRANSACYLASE, MITOCHONDRIAL"/>
    <property type="match status" value="1"/>
</dbReference>
<dbReference type="GO" id="GO:0006633">
    <property type="term" value="P:fatty acid biosynthetic process"/>
    <property type="evidence" value="ECO:0007669"/>
    <property type="project" value="TreeGrafter"/>
</dbReference>
<comment type="similarity">
    <text evidence="4">Belongs to the fabD family.</text>
</comment>
<protein>
    <recommendedName>
        <fullName evidence="4">Malonyl CoA-acyl carrier protein transacylase</fullName>
        <ecNumber evidence="4">2.3.1.39</ecNumber>
    </recommendedName>
</protein>
<evidence type="ECO:0000313" key="7">
    <source>
        <dbReference type="EMBL" id="MBI4726819.1"/>
    </source>
</evidence>
<dbReference type="GO" id="GO:0004314">
    <property type="term" value="F:[acyl-carrier-protein] S-malonyltransferase activity"/>
    <property type="evidence" value="ECO:0007669"/>
    <property type="project" value="UniProtKB-EC"/>
</dbReference>
<dbReference type="EMBL" id="JACQXR010000084">
    <property type="protein sequence ID" value="MBI4726819.1"/>
    <property type="molecule type" value="Genomic_DNA"/>
</dbReference>
<dbReference type="GO" id="GO:0005829">
    <property type="term" value="C:cytosol"/>
    <property type="evidence" value="ECO:0007669"/>
    <property type="project" value="TreeGrafter"/>
</dbReference>
<evidence type="ECO:0000256" key="3">
    <source>
        <dbReference type="ARBA" id="ARBA00048462"/>
    </source>
</evidence>
<dbReference type="SUPFAM" id="SSF52151">
    <property type="entry name" value="FabD/lysophospholipase-like"/>
    <property type="match status" value="1"/>
</dbReference>
<evidence type="ECO:0000256" key="5">
    <source>
        <dbReference type="PIRSR" id="PIRSR000446-1"/>
    </source>
</evidence>
<dbReference type="InterPro" id="IPR004410">
    <property type="entry name" value="Malonyl_CoA-ACP_transAc_FabD"/>
</dbReference>
<comment type="catalytic activity">
    <reaction evidence="3 4">
        <text>holo-[ACP] + malonyl-CoA = malonyl-[ACP] + CoA</text>
        <dbReference type="Rhea" id="RHEA:41792"/>
        <dbReference type="Rhea" id="RHEA-COMP:9623"/>
        <dbReference type="Rhea" id="RHEA-COMP:9685"/>
        <dbReference type="ChEBI" id="CHEBI:57287"/>
        <dbReference type="ChEBI" id="CHEBI:57384"/>
        <dbReference type="ChEBI" id="CHEBI:64479"/>
        <dbReference type="ChEBI" id="CHEBI:78449"/>
        <dbReference type="EC" id="2.3.1.39"/>
    </reaction>
</comment>
<dbReference type="NCBIfam" id="TIGR00128">
    <property type="entry name" value="fabD"/>
    <property type="match status" value="1"/>
</dbReference>
<dbReference type="InterPro" id="IPR014043">
    <property type="entry name" value="Acyl_transferase_dom"/>
</dbReference>
<evidence type="ECO:0000259" key="6">
    <source>
        <dbReference type="SMART" id="SM00827"/>
    </source>
</evidence>
<dbReference type="FunFam" id="3.30.70.250:FF:000001">
    <property type="entry name" value="Malonyl CoA-acyl carrier protein transacylase"/>
    <property type="match status" value="1"/>
</dbReference>
<dbReference type="Pfam" id="PF00698">
    <property type="entry name" value="Acyl_transf_1"/>
    <property type="match status" value="1"/>
</dbReference>
<feature type="active site" evidence="5">
    <location>
        <position position="91"/>
    </location>
</feature>
<accession>A0A933ICG9</accession>
<dbReference type="PIRSF" id="PIRSF000446">
    <property type="entry name" value="Mct"/>
    <property type="match status" value="1"/>
</dbReference>
<dbReference type="Proteomes" id="UP000736328">
    <property type="component" value="Unassembled WGS sequence"/>
</dbReference>
<name>A0A933ICG9_UNCT6</name>
<dbReference type="SMART" id="SM00827">
    <property type="entry name" value="PKS_AT"/>
    <property type="match status" value="1"/>
</dbReference>